<comment type="subcellular location">
    <subcellularLocation>
        <location evidence="7">Cytoplasm</location>
    </subcellularLocation>
</comment>
<dbReference type="HAMAP" id="MF_00412">
    <property type="entry name" value="ProA"/>
    <property type="match status" value="1"/>
</dbReference>
<dbReference type="GO" id="GO:0005737">
    <property type="term" value="C:cytoplasm"/>
    <property type="evidence" value="ECO:0007669"/>
    <property type="project" value="UniProtKB-SubCell"/>
</dbReference>
<evidence type="ECO:0000256" key="3">
    <source>
        <dbReference type="ARBA" id="ARBA00022650"/>
    </source>
</evidence>
<dbReference type="UniPathway" id="UPA00098">
    <property type="reaction ID" value="UER00360"/>
</dbReference>
<keyword evidence="4 7" id="KW-0521">NADP</keyword>
<dbReference type="InterPro" id="IPR012134">
    <property type="entry name" value="Glu-5-SA_DH"/>
</dbReference>
<keyword evidence="5 7" id="KW-0560">Oxidoreductase</keyword>
<dbReference type="InterPro" id="IPR016163">
    <property type="entry name" value="Ald_DH_C"/>
</dbReference>
<comment type="function">
    <text evidence="7">Catalyzes the NADPH-dependent reduction of L-glutamate 5-phosphate into L-glutamate 5-semialdehyde and phosphate. The product spontaneously undergoes cyclization to form 1-pyrroline-5-carboxylate.</text>
</comment>
<dbReference type="InterPro" id="IPR000965">
    <property type="entry name" value="GPR_dom"/>
</dbReference>
<keyword evidence="7" id="KW-0963">Cytoplasm</keyword>
<evidence type="ECO:0000256" key="5">
    <source>
        <dbReference type="ARBA" id="ARBA00023002"/>
    </source>
</evidence>
<dbReference type="CDD" id="cd07079">
    <property type="entry name" value="ALDH_F18-19_ProA-GPR"/>
    <property type="match status" value="1"/>
</dbReference>
<keyword evidence="3 7" id="KW-0641">Proline biosynthesis</keyword>
<dbReference type="InterPro" id="IPR016161">
    <property type="entry name" value="Ald_DH/histidinol_DH"/>
</dbReference>
<comment type="caution">
    <text evidence="9">The sequence shown here is derived from an EMBL/GenBank/DDBJ whole genome shotgun (WGS) entry which is preliminary data.</text>
</comment>
<protein>
    <recommendedName>
        <fullName evidence="7">Gamma-glutamyl phosphate reductase</fullName>
        <shortName evidence="7">GPR</shortName>
        <ecNumber evidence="7">1.2.1.41</ecNumber>
    </recommendedName>
    <alternativeName>
        <fullName evidence="7">Glutamate-5-semialdehyde dehydrogenase</fullName>
    </alternativeName>
    <alternativeName>
        <fullName evidence="7">Glutamyl-gamma-semialdehyde dehydrogenase</fullName>
        <shortName evidence="7">GSA dehydrogenase</shortName>
    </alternativeName>
</protein>
<dbReference type="Proteomes" id="UP000230833">
    <property type="component" value="Unassembled WGS sequence"/>
</dbReference>
<dbReference type="Pfam" id="PF00171">
    <property type="entry name" value="Aldedh"/>
    <property type="match status" value="1"/>
</dbReference>
<dbReference type="InterPro" id="IPR015590">
    <property type="entry name" value="Aldehyde_DH_dom"/>
</dbReference>
<dbReference type="PIRSF" id="PIRSF000151">
    <property type="entry name" value="GPR"/>
    <property type="match status" value="1"/>
</dbReference>
<comment type="pathway">
    <text evidence="1 7">Amino-acid biosynthesis; L-proline biosynthesis; L-glutamate 5-semialdehyde from L-glutamate: step 2/2.</text>
</comment>
<organism evidence="9 10">
    <name type="scientific">Candidatus Vogelbacteria bacterium CG10_big_fil_rev_8_21_14_0_10_45_14</name>
    <dbReference type="NCBI Taxonomy" id="1975042"/>
    <lineage>
        <taxon>Bacteria</taxon>
        <taxon>Candidatus Vogeliibacteriota</taxon>
    </lineage>
</organism>
<dbReference type="AlphaFoldDB" id="A0A2H0RKB9"/>
<evidence type="ECO:0000256" key="1">
    <source>
        <dbReference type="ARBA" id="ARBA00004985"/>
    </source>
</evidence>
<dbReference type="PANTHER" id="PTHR11063">
    <property type="entry name" value="GLUTAMATE SEMIALDEHYDE DEHYDROGENASE"/>
    <property type="match status" value="1"/>
</dbReference>
<dbReference type="GO" id="GO:0050661">
    <property type="term" value="F:NADP binding"/>
    <property type="evidence" value="ECO:0007669"/>
    <property type="project" value="InterPro"/>
</dbReference>
<dbReference type="EMBL" id="PCYL01000018">
    <property type="protein sequence ID" value="PIR46953.1"/>
    <property type="molecule type" value="Genomic_DNA"/>
</dbReference>
<dbReference type="GO" id="GO:0004350">
    <property type="term" value="F:glutamate-5-semialdehyde dehydrogenase activity"/>
    <property type="evidence" value="ECO:0007669"/>
    <property type="project" value="UniProtKB-UniRule"/>
</dbReference>
<reference evidence="9 10" key="1">
    <citation type="submission" date="2017-09" db="EMBL/GenBank/DDBJ databases">
        <title>Depth-based differentiation of microbial function through sediment-hosted aquifers and enrichment of novel symbionts in the deep terrestrial subsurface.</title>
        <authorList>
            <person name="Probst A.J."/>
            <person name="Ladd B."/>
            <person name="Jarett J.K."/>
            <person name="Geller-Mcgrath D.E."/>
            <person name="Sieber C.M."/>
            <person name="Emerson J.B."/>
            <person name="Anantharaman K."/>
            <person name="Thomas B.C."/>
            <person name="Malmstrom R."/>
            <person name="Stieglmeier M."/>
            <person name="Klingl A."/>
            <person name="Woyke T."/>
            <person name="Ryan C.M."/>
            <person name="Banfield J.F."/>
        </authorList>
    </citation>
    <scope>NUCLEOTIDE SEQUENCE [LARGE SCALE GENOMIC DNA]</scope>
    <source>
        <strain evidence="9">CG10_big_fil_rev_8_21_14_0_10_45_14</strain>
    </source>
</reference>
<evidence type="ECO:0000313" key="10">
    <source>
        <dbReference type="Proteomes" id="UP000230833"/>
    </source>
</evidence>
<dbReference type="GO" id="GO:0055129">
    <property type="term" value="P:L-proline biosynthetic process"/>
    <property type="evidence" value="ECO:0007669"/>
    <property type="project" value="UniProtKB-UniRule"/>
</dbReference>
<evidence type="ECO:0000259" key="8">
    <source>
        <dbReference type="Pfam" id="PF00171"/>
    </source>
</evidence>
<dbReference type="NCBIfam" id="NF001221">
    <property type="entry name" value="PRK00197.1"/>
    <property type="match status" value="1"/>
</dbReference>
<evidence type="ECO:0000256" key="4">
    <source>
        <dbReference type="ARBA" id="ARBA00022857"/>
    </source>
</evidence>
<accession>A0A2H0RKB9</accession>
<evidence type="ECO:0000256" key="2">
    <source>
        <dbReference type="ARBA" id="ARBA00022605"/>
    </source>
</evidence>
<dbReference type="Gene3D" id="3.40.605.10">
    <property type="entry name" value="Aldehyde Dehydrogenase, Chain A, domain 1"/>
    <property type="match status" value="1"/>
</dbReference>
<gene>
    <name evidence="7" type="primary">proA</name>
    <name evidence="9" type="ORF">COV07_01540</name>
</gene>
<comment type="similarity">
    <text evidence="7">Belongs to the gamma-glutamyl phosphate reductase family.</text>
</comment>
<proteinExistence type="inferred from homology"/>
<evidence type="ECO:0000256" key="6">
    <source>
        <dbReference type="ARBA" id="ARBA00049024"/>
    </source>
</evidence>
<dbReference type="Gene3D" id="3.40.309.10">
    <property type="entry name" value="Aldehyde Dehydrogenase, Chain A, domain 2"/>
    <property type="match status" value="1"/>
</dbReference>
<evidence type="ECO:0000313" key="9">
    <source>
        <dbReference type="EMBL" id="PIR46953.1"/>
    </source>
</evidence>
<name>A0A2H0RKB9_9BACT</name>
<keyword evidence="2 7" id="KW-0028">Amino-acid biosynthesis</keyword>
<dbReference type="SUPFAM" id="SSF53720">
    <property type="entry name" value="ALDH-like"/>
    <property type="match status" value="1"/>
</dbReference>
<feature type="domain" description="Aldehyde dehydrogenase" evidence="8">
    <location>
        <begin position="70"/>
        <end position="274"/>
    </location>
</feature>
<comment type="catalytic activity">
    <reaction evidence="6 7">
        <text>L-glutamate 5-semialdehyde + phosphate + NADP(+) = L-glutamyl 5-phosphate + NADPH + H(+)</text>
        <dbReference type="Rhea" id="RHEA:19541"/>
        <dbReference type="ChEBI" id="CHEBI:15378"/>
        <dbReference type="ChEBI" id="CHEBI:43474"/>
        <dbReference type="ChEBI" id="CHEBI:57783"/>
        <dbReference type="ChEBI" id="CHEBI:58066"/>
        <dbReference type="ChEBI" id="CHEBI:58274"/>
        <dbReference type="ChEBI" id="CHEBI:58349"/>
        <dbReference type="EC" id="1.2.1.41"/>
    </reaction>
</comment>
<sequence length="409" mass="45563">MKTNLKKIRKSSIALSNLSENRLNLFLLYLAIIIEKRKQEIINANKIDVVNARKNKLLQSFIQRLIFDSVAIDNMQERIEHLKKLKSGIGEIIESKKNDQGLIIQKVRVPLGVLLVIYESRPEVTIDVAILCIKSGNAVILKGGSDAKHTNEALYSCIKNALKKAKLPLEIVNMISSREETNQLLVKSDEIDLVIARGSYGMVRSILDNSKIPVLAHSAGGARIFVDKSADLRMAEKIIMSSKISKPSACNSLDTIVVHQSIAKKFIQRIVSLFLSKNIKVIGDDKVNNIIKVHIAKNKDWGTEFLGLTISIKIVKDIVEAGEFINEHSKKHSEGIIAKDKKVIKYFTNTIDCAALFINCSPRLHDGYIFGLGSEMGIATGKLHARGPVGLKELTTYKWEIYGKGNIRK</sequence>
<dbReference type="InterPro" id="IPR016162">
    <property type="entry name" value="Ald_DH_N"/>
</dbReference>
<dbReference type="EC" id="1.2.1.41" evidence="7"/>
<dbReference type="PANTHER" id="PTHR11063:SF8">
    <property type="entry name" value="DELTA-1-PYRROLINE-5-CARBOXYLATE SYNTHASE"/>
    <property type="match status" value="1"/>
</dbReference>
<dbReference type="NCBIfam" id="TIGR00407">
    <property type="entry name" value="proA"/>
    <property type="match status" value="1"/>
</dbReference>
<evidence type="ECO:0000256" key="7">
    <source>
        <dbReference type="HAMAP-Rule" id="MF_00412"/>
    </source>
</evidence>